<dbReference type="Gene3D" id="3.30.559.10">
    <property type="entry name" value="Chloramphenicol acetyltransferase-like domain"/>
    <property type="match status" value="1"/>
</dbReference>
<evidence type="ECO:0000256" key="10">
    <source>
        <dbReference type="ARBA" id="ARBA00022946"/>
    </source>
</evidence>
<dbReference type="UniPathway" id="UPA00868">
    <property type="reaction ID" value="UER00840"/>
</dbReference>
<dbReference type="EMBL" id="HBIP01024714">
    <property type="protein sequence ID" value="CAE0499794.1"/>
    <property type="molecule type" value="Transcribed_RNA"/>
</dbReference>
<dbReference type="SUPFAM" id="SSF52777">
    <property type="entry name" value="CoA-dependent acyltransferases"/>
    <property type="match status" value="1"/>
</dbReference>
<comment type="cofactor">
    <cofactor evidence="1">
        <name>(R)-lipoate</name>
        <dbReference type="ChEBI" id="CHEBI:83088"/>
    </cofactor>
</comment>
<dbReference type="GO" id="GO:0033512">
    <property type="term" value="P:L-lysine catabolic process to acetyl-CoA via saccharopine"/>
    <property type="evidence" value="ECO:0007669"/>
    <property type="project" value="UniProtKB-UniPathway"/>
</dbReference>
<feature type="compositionally biased region" description="Pro residues" evidence="16">
    <location>
        <begin position="231"/>
        <end position="257"/>
    </location>
</feature>
<dbReference type="InterPro" id="IPR006255">
    <property type="entry name" value="SucB"/>
</dbReference>
<evidence type="ECO:0000259" key="17">
    <source>
        <dbReference type="PROSITE" id="PS50968"/>
    </source>
</evidence>
<proteinExistence type="inferred from homology"/>
<evidence type="ECO:0000256" key="11">
    <source>
        <dbReference type="ARBA" id="ARBA00023128"/>
    </source>
</evidence>
<dbReference type="CDD" id="cd06849">
    <property type="entry name" value="lipoyl_domain"/>
    <property type="match status" value="1"/>
</dbReference>
<dbReference type="InterPro" id="IPR011053">
    <property type="entry name" value="Single_hybrid_motif"/>
</dbReference>
<evidence type="ECO:0000313" key="18">
    <source>
        <dbReference type="EMBL" id="CAE0499794.1"/>
    </source>
</evidence>
<dbReference type="AlphaFoldDB" id="A0A7S3VPP1"/>
<dbReference type="InterPro" id="IPR023213">
    <property type="entry name" value="CAT-like_dom_sf"/>
</dbReference>
<keyword evidence="9" id="KW-0450">Lipoyl</keyword>
<keyword evidence="8" id="KW-0808">Transferase</keyword>
<dbReference type="Pfam" id="PF00364">
    <property type="entry name" value="Biotin_lipoyl"/>
    <property type="match status" value="1"/>
</dbReference>
<keyword evidence="11" id="KW-0496">Mitochondrion</keyword>
<sequence length="492" mass="52624">MLRGSALLRGALSCATRGVNAGALREAALLPQLLCTGAVQELGQYVHLHQAAEQSQQQRHWSSSSSSTSCGTRPSSFLFHSPSPSFPPSITQLRGFRSTLPASEPIKIKIPPMGESVSEGTVAAILKHPGDEVKEDDIIAQIETDKVTIDVKYQQSAPGVIKELLIKESDVVQVGNEFVVVDVGAAPAAAPKAEPKAPATGPSQAGGPSPPPPHKEPRRIAERGYESAMPTSPPPPPPKPAPPPPAQPPSAAAPPGAPGARPERRVKMTRLRLRVAERLKGAQNTSALLTTFNEIDMSSLMEMRSTYKDAFLEKHGVKLGFMSAFVKASAYALQEVPAVNGVIDGDEIVYRDYYDISIAVATPKGLVVPVLRNVETMNFAGCEKTINALGKKARDGTISIDDMAGGTFTISNGGVYGSLLSTPIINPPQSAILGMHSIVQRPMVVSGKIEARPMMYVALTYDHRLVDGREAVTFLKRIKEVVEDPRRFLLDC</sequence>
<dbReference type="PROSITE" id="PS50968">
    <property type="entry name" value="BIOTINYL_LIPOYL"/>
    <property type="match status" value="1"/>
</dbReference>
<dbReference type="GO" id="GO:0004149">
    <property type="term" value="F:dihydrolipoyllysine-residue succinyltransferase activity"/>
    <property type="evidence" value="ECO:0007669"/>
    <property type="project" value="UniProtKB-EC"/>
</dbReference>
<dbReference type="InterPro" id="IPR050537">
    <property type="entry name" value="2-oxoacid_dehydrogenase"/>
</dbReference>
<comment type="catalytic activity">
    <reaction evidence="15">
        <text>N(6)-[(R)-dihydrolipoyl]-L-lysyl-[protein] + succinyl-CoA = N(6)-[(R)-S(8)-succinyldihydrolipoyl]-L-lysyl-[protein] + CoA</text>
        <dbReference type="Rhea" id="RHEA:15213"/>
        <dbReference type="Rhea" id="RHEA-COMP:10475"/>
        <dbReference type="Rhea" id="RHEA-COMP:20092"/>
        <dbReference type="ChEBI" id="CHEBI:57287"/>
        <dbReference type="ChEBI" id="CHEBI:57292"/>
        <dbReference type="ChEBI" id="CHEBI:83100"/>
        <dbReference type="ChEBI" id="CHEBI:83120"/>
        <dbReference type="EC" id="2.3.1.61"/>
    </reaction>
</comment>
<evidence type="ECO:0000256" key="15">
    <source>
        <dbReference type="ARBA" id="ARBA00052761"/>
    </source>
</evidence>
<organism evidence="18">
    <name type="scientific">Dunaliella tertiolecta</name>
    <name type="common">Green alga</name>
    <dbReference type="NCBI Taxonomy" id="3047"/>
    <lineage>
        <taxon>Eukaryota</taxon>
        <taxon>Viridiplantae</taxon>
        <taxon>Chlorophyta</taxon>
        <taxon>core chlorophytes</taxon>
        <taxon>Chlorophyceae</taxon>
        <taxon>CS clade</taxon>
        <taxon>Chlamydomonadales</taxon>
        <taxon>Dunaliellaceae</taxon>
        <taxon>Dunaliella</taxon>
    </lineage>
</organism>
<protein>
    <recommendedName>
        <fullName evidence="6">dihydrolipoyllysine-residue succinyltransferase</fullName>
        <ecNumber evidence="6">2.3.1.61</ecNumber>
    </recommendedName>
    <alternativeName>
        <fullName evidence="13">2-oxoglutarate dehydrogenase complex component E2</fullName>
    </alternativeName>
</protein>
<gene>
    <name evidence="18" type="ORF">DTER00134_LOCUS14867</name>
</gene>
<evidence type="ECO:0000256" key="1">
    <source>
        <dbReference type="ARBA" id="ARBA00001938"/>
    </source>
</evidence>
<dbReference type="GO" id="GO:0045252">
    <property type="term" value="C:oxoglutarate dehydrogenase complex"/>
    <property type="evidence" value="ECO:0007669"/>
    <property type="project" value="InterPro"/>
</dbReference>
<dbReference type="Pfam" id="PF00198">
    <property type="entry name" value="2-oxoacid_dh"/>
    <property type="match status" value="1"/>
</dbReference>
<feature type="region of interest" description="Disordered" evidence="16">
    <location>
        <begin position="188"/>
        <end position="263"/>
    </location>
</feature>
<evidence type="ECO:0000256" key="4">
    <source>
        <dbReference type="ARBA" id="ARBA00007317"/>
    </source>
</evidence>
<dbReference type="NCBIfam" id="TIGR01347">
    <property type="entry name" value="sucB"/>
    <property type="match status" value="1"/>
</dbReference>
<feature type="compositionally biased region" description="Low complexity" evidence="16">
    <location>
        <begin position="188"/>
        <end position="207"/>
    </location>
</feature>
<reference evidence="18" key="1">
    <citation type="submission" date="2021-01" db="EMBL/GenBank/DDBJ databases">
        <authorList>
            <person name="Corre E."/>
            <person name="Pelletier E."/>
            <person name="Niang G."/>
            <person name="Scheremetjew M."/>
            <person name="Finn R."/>
            <person name="Kale V."/>
            <person name="Holt S."/>
            <person name="Cochrane G."/>
            <person name="Meng A."/>
            <person name="Brown T."/>
            <person name="Cohen L."/>
        </authorList>
    </citation>
    <scope>NUCLEOTIDE SEQUENCE</scope>
    <source>
        <strain evidence="18">CCMP1320</strain>
    </source>
</reference>
<dbReference type="GO" id="GO:0005739">
    <property type="term" value="C:mitochondrion"/>
    <property type="evidence" value="ECO:0007669"/>
    <property type="project" value="UniProtKB-SubCell"/>
</dbReference>
<dbReference type="Gene3D" id="2.40.50.100">
    <property type="match status" value="1"/>
</dbReference>
<dbReference type="PANTHER" id="PTHR43416">
    <property type="entry name" value="DIHYDROLIPOYLLYSINE-RESIDUE SUCCINYLTRANSFERASE COMPONENT OF 2-OXOGLUTARATE DEHYDROGENASE COMPLEX, MITOCHONDRIAL-RELATED"/>
    <property type="match status" value="1"/>
</dbReference>
<comment type="pathway">
    <text evidence="3">Amino-acid degradation; L-lysine degradation via saccharopine pathway; glutaryl-CoA from L-lysine: step 6/6.</text>
</comment>
<keyword evidence="10" id="KW-0809">Transit peptide</keyword>
<dbReference type="FunFam" id="3.30.559.10:FF:000006">
    <property type="entry name" value="Dihydrolipoyllysine-residue succinyltransferase component of 2-oxoglutarate dehydrogenase complex, mitochondrial"/>
    <property type="match status" value="1"/>
</dbReference>
<comment type="function">
    <text evidence="14">The 2-oxoglutarate dehydrogenase complex catalyzes the overall conversion of 2-oxoglutarate to succinyl-CoA and CO(2). It contains multiple copies of three enzymatic components: 2-oxoglutarate dehydrogenase (E1), dihydrolipoamide succinyltransferase (E2) and lipoamide dehydrogenase (E3).</text>
</comment>
<keyword evidence="12" id="KW-0012">Acyltransferase</keyword>
<name>A0A7S3VPP1_DUNTE</name>
<comment type="subunit">
    <text evidence="5">Forms a 24-polypeptide structural core with octahedral symmetry.</text>
</comment>
<evidence type="ECO:0000256" key="16">
    <source>
        <dbReference type="SAM" id="MobiDB-lite"/>
    </source>
</evidence>
<accession>A0A7S3VPP1</accession>
<feature type="region of interest" description="Disordered" evidence="16">
    <location>
        <begin position="55"/>
        <end position="75"/>
    </location>
</feature>
<dbReference type="EC" id="2.3.1.61" evidence="6"/>
<dbReference type="PANTHER" id="PTHR43416:SF5">
    <property type="entry name" value="DIHYDROLIPOYLLYSINE-RESIDUE SUCCINYLTRANSFERASE COMPONENT OF 2-OXOGLUTARATE DEHYDROGENASE COMPLEX, MITOCHONDRIAL"/>
    <property type="match status" value="1"/>
</dbReference>
<comment type="subcellular location">
    <subcellularLocation>
        <location evidence="2">Mitochondrion</location>
    </subcellularLocation>
</comment>
<feature type="compositionally biased region" description="Basic and acidic residues" evidence="16">
    <location>
        <begin position="213"/>
        <end position="225"/>
    </location>
</feature>
<evidence type="ECO:0000256" key="6">
    <source>
        <dbReference type="ARBA" id="ARBA00012945"/>
    </source>
</evidence>
<dbReference type="SUPFAM" id="SSF51230">
    <property type="entry name" value="Single hybrid motif"/>
    <property type="match status" value="1"/>
</dbReference>
<evidence type="ECO:0000256" key="2">
    <source>
        <dbReference type="ARBA" id="ARBA00004173"/>
    </source>
</evidence>
<feature type="domain" description="Lipoyl-binding" evidence="17">
    <location>
        <begin position="105"/>
        <end position="182"/>
    </location>
</feature>
<evidence type="ECO:0000256" key="8">
    <source>
        <dbReference type="ARBA" id="ARBA00022679"/>
    </source>
</evidence>
<evidence type="ECO:0000256" key="3">
    <source>
        <dbReference type="ARBA" id="ARBA00005145"/>
    </source>
</evidence>
<evidence type="ECO:0000256" key="14">
    <source>
        <dbReference type="ARBA" id="ARBA00037426"/>
    </source>
</evidence>
<dbReference type="GO" id="GO:0006099">
    <property type="term" value="P:tricarboxylic acid cycle"/>
    <property type="evidence" value="ECO:0007669"/>
    <property type="project" value="UniProtKB-KW"/>
</dbReference>
<comment type="similarity">
    <text evidence="4">Belongs to the 2-oxoacid dehydrogenase family.</text>
</comment>
<dbReference type="InterPro" id="IPR001078">
    <property type="entry name" value="2-oxoacid_DH_actylTfrase"/>
</dbReference>
<evidence type="ECO:0000256" key="13">
    <source>
        <dbReference type="ARBA" id="ARBA00032406"/>
    </source>
</evidence>
<keyword evidence="7" id="KW-0816">Tricarboxylic acid cycle</keyword>
<evidence type="ECO:0000256" key="12">
    <source>
        <dbReference type="ARBA" id="ARBA00023315"/>
    </source>
</evidence>
<evidence type="ECO:0000256" key="5">
    <source>
        <dbReference type="ARBA" id="ARBA00011484"/>
    </source>
</evidence>
<evidence type="ECO:0000256" key="7">
    <source>
        <dbReference type="ARBA" id="ARBA00022532"/>
    </source>
</evidence>
<dbReference type="InterPro" id="IPR000089">
    <property type="entry name" value="Biotin_lipoyl"/>
</dbReference>
<evidence type="ECO:0000256" key="9">
    <source>
        <dbReference type="ARBA" id="ARBA00022823"/>
    </source>
</evidence>